<dbReference type="Proteomes" id="UP000190868">
    <property type="component" value="Chromosome"/>
</dbReference>
<feature type="domain" description="UCP01524 winged helix-turn-helix" evidence="2">
    <location>
        <begin position="353"/>
        <end position="425"/>
    </location>
</feature>
<name>A0A1S6U9S1_9BACT</name>
<feature type="domain" description="DUF2172" evidence="1">
    <location>
        <begin position="54"/>
        <end position="145"/>
    </location>
</feature>
<sequence length="428" mass="49259">MQELIKKLFPICRSITGEGFRKSLDIINQELGGIVNLYEIKSGSEVFDWVVPDEWNINDAYIIDPDGNKICDFKVNNLHVLNYSEPIDKVIDLKELEEHLYSLPSLPDAIPYTTSYYKRRWGFCITHNERQKLKDGKYRVFIDSSFNKDGVLNYGDFVIKSSRDTKEEILISTYLCHPSMANNELSGPAVSVYLAKWLMQRDDLKYNYRFVFIPETIGSIVYLSRNLKLLQENVKAGFVLSCVGDNDAYSLIHSPSEDNLAEKVAFHIMKDKQNFKEFSFSDAGSDERQYCSPLVDLPVCGICRTKYGEFEQYHTSKDDLNYVSQKGLENSLQTMKDIIMSLELNKKFISNVFCEPNLGKRGLYPTFNSGSLAIQNNRAYFYRKFLAFCDGKNDAIDIVDKMGDGMKLNEFEYIIKALVENDLIRVSR</sequence>
<dbReference type="Gene3D" id="3.40.630.10">
    <property type="entry name" value="Zn peptidases"/>
    <property type="match status" value="1"/>
</dbReference>
<evidence type="ECO:0000259" key="3">
    <source>
        <dbReference type="Pfam" id="PF16254"/>
    </source>
</evidence>
<gene>
    <name evidence="4" type="ORF">CPIN18021_1682</name>
</gene>
<evidence type="ECO:0000313" key="4">
    <source>
        <dbReference type="EMBL" id="AQW88459.1"/>
    </source>
</evidence>
<keyword evidence="5" id="KW-1185">Reference proteome</keyword>
<dbReference type="InterPro" id="IPR032622">
    <property type="entry name" value="UCP01524_HTH"/>
</dbReference>
<dbReference type="RefSeq" id="WP_078423950.1">
    <property type="nucleotide sequence ID" value="NZ_CP017018.1"/>
</dbReference>
<dbReference type="InterPro" id="IPR032589">
    <property type="entry name" value="DUF4910"/>
</dbReference>
<accession>A0A1S6U9S1</accession>
<feature type="domain" description="DUF4910" evidence="3">
    <location>
        <begin position="3"/>
        <end position="345"/>
    </location>
</feature>
<dbReference type="SUPFAM" id="SSF53187">
    <property type="entry name" value="Zn-dependent exopeptidases"/>
    <property type="match status" value="1"/>
</dbReference>
<proteinExistence type="predicted"/>
<dbReference type="Gene3D" id="3.50.30.90">
    <property type="match status" value="1"/>
</dbReference>
<dbReference type="Gene3D" id="1.10.10.10">
    <property type="entry name" value="Winged helix-like DNA-binding domain superfamily/Winged helix DNA-binding domain"/>
    <property type="match status" value="1"/>
</dbReference>
<dbReference type="Pfam" id="PF16254">
    <property type="entry name" value="DUF4910"/>
    <property type="match status" value="1"/>
</dbReference>
<organism evidence="4 5">
    <name type="scientific">Campylobacter pinnipediorum subsp. caledonicus</name>
    <dbReference type="NCBI Taxonomy" id="1874362"/>
    <lineage>
        <taxon>Bacteria</taxon>
        <taxon>Pseudomonadati</taxon>
        <taxon>Campylobacterota</taxon>
        <taxon>Epsilonproteobacteria</taxon>
        <taxon>Campylobacterales</taxon>
        <taxon>Campylobacteraceae</taxon>
        <taxon>Campylobacter</taxon>
    </lineage>
</organism>
<dbReference type="AlphaFoldDB" id="A0A1S6U9S1"/>
<evidence type="ECO:0000313" key="5">
    <source>
        <dbReference type="Proteomes" id="UP000190868"/>
    </source>
</evidence>
<dbReference type="GeneID" id="56567268"/>
<dbReference type="Pfam" id="PF09940">
    <property type="entry name" value="DUF2172"/>
    <property type="match status" value="1"/>
</dbReference>
<dbReference type="InterPro" id="IPR036388">
    <property type="entry name" value="WH-like_DNA-bd_sf"/>
</dbReference>
<evidence type="ECO:0000259" key="2">
    <source>
        <dbReference type="Pfam" id="PF16221"/>
    </source>
</evidence>
<dbReference type="InterPro" id="IPR032610">
    <property type="entry name" value="DUF2172"/>
</dbReference>
<reference evidence="5" key="1">
    <citation type="submission" date="2016-09" db="EMBL/GenBank/DDBJ databases">
        <title>Comparative genomics of the Campylobacter concisus group.</title>
        <authorList>
            <person name="Miller W.G."/>
            <person name="Yee E."/>
            <person name="Chapman M.H."/>
            <person name="Huynh S."/>
            <person name="Bono J.L."/>
            <person name="On S.L.W."/>
            <person name="StLeger J."/>
            <person name="Foster G."/>
            <person name="Parker C.T."/>
        </authorList>
    </citation>
    <scope>NUCLEOTIDE SEQUENCE [LARGE SCALE GENOMIC DNA]</scope>
    <source>
        <strain evidence="5">RM18021</strain>
    </source>
</reference>
<evidence type="ECO:0008006" key="6">
    <source>
        <dbReference type="Google" id="ProtNLM"/>
    </source>
</evidence>
<evidence type="ECO:0000259" key="1">
    <source>
        <dbReference type="Pfam" id="PF09940"/>
    </source>
</evidence>
<dbReference type="InterPro" id="IPR012353">
    <property type="entry name" value="UCP015244"/>
</dbReference>
<protein>
    <recommendedName>
        <fullName evidence="6">DUF4910 domain-containing protein</fullName>
    </recommendedName>
</protein>
<dbReference type="PIRSF" id="PIRSF015244">
    <property type="entry name" value="UCP015244"/>
    <property type="match status" value="1"/>
</dbReference>
<dbReference type="EMBL" id="CP017258">
    <property type="protein sequence ID" value="AQW88459.1"/>
    <property type="molecule type" value="Genomic_DNA"/>
</dbReference>
<dbReference type="KEGG" id="cpin:CPIN18020_1628"/>
<dbReference type="Pfam" id="PF16221">
    <property type="entry name" value="HTH_47"/>
    <property type="match status" value="1"/>
</dbReference>